<evidence type="ECO:0000313" key="8">
    <source>
        <dbReference type="Proteomes" id="UP000233100"/>
    </source>
</evidence>
<dbReference type="PANTHER" id="PTHR23268">
    <property type="entry name" value="T-CELL RECEPTOR BETA CHAIN"/>
    <property type="match status" value="1"/>
</dbReference>
<evidence type="ECO:0000256" key="3">
    <source>
        <dbReference type="ARBA" id="ARBA00022729"/>
    </source>
</evidence>
<dbReference type="PROSITE" id="PS50835">
    <property type="entry name" value="IG_LIKE"/>
    <property type="match status" value="1"/>
</dbReference>
<dbReference type="GO" id="GO:0002376">
    <property type="term" value="P:immune system process"/>
    <property type="evidence" value="ECO:0007669"/>
    <property type="project" value="UniProtKB-KW"/>
</dbReference>
<evidence type="ECO:0000256" key="5">
    <source>
        <dbReference type="ARBA" id="ARBA00023136"/>
    </source>
</evidence>
<dbReference type="InterPro" id="IPR036179">
    <property type="entry name" value="Ig-like_dom_sf"/>
</dbReference>
<dbReference type="GO" id="GO:0005886">
    <property type="term" value="C:plasma membrane"/>
    <property type="evidence" value="ECO:0007669"/>
    <property type="project" value="UniProtKB-SubCell"/>
</dbReference>
<evidence type="ECO:0000313" key="7">
    <source>
        <dbReference type="Ensembl" id="ENSMFAP00000051100.1"/>
    </source>
</evidence>
<keyword evidence="5" id="KW-0472">Membrane</keyword>
<keyword evidence="4" id="KW-0391">Immunity</keyword>
<dbReference type="Gene3D" id="2.60.40.10">
    <property type="entry name" value="Immunoglobulins"/>
    <property type="match status" value="1"/>
</dbReference>
<dbReference type="GeneTree" id="ENSGT00940000154270"/>
<evidence type="ECO:0000259" key="6">
    <source>
        <dbReference type="PROSITE" id="PS50835"/>
    </source>
</evidence>
<gene>
    <name evidence="7" type="primary">TRBV13</name>
</gene>
<dbReference type="Pfam" id="PF07686">
    <property type="entry name" value="V-set"/>
    <property type="match status" value="1"/>
</dbReference>
<organism evidence="7 8">
    <name type="scientific">Macaca fascicularis</name>
    <name type="common">Crab-eating macaque</name>
    <name type="synonym">Cynomolgus monkey</name>
    <dbReference type="NCBI Taxonomy" id="9541"/>
    <lineage>
        <taxon>Eukaryota</taxon>
        <taxon>Metazoa</taxon>
        <taxon>Chordata</taxon>
        <taxon>Craniata</taxon>
        <taxon>Vertebrata</taxon>
        <taxon>Euteleostomi</taxon>
        <taxon>Mammalia</taxon>
        <taxon>Eutheria</taxon>
        <taxon>Euarchontoglires</taxon>
        <taxon>Primates</taxon>
        <taxon>Haplorrhini</taxon>
        <taxon>Catarrhini</taxon>
        <taxon>Cercopithecidae</taxon>
        <taxon>Cercopithecinae</taxon>
        <taxon>Macaca</taxon>
    </lineage>
</organism>
<sequence length="180" mass="20289">MKFQHILIKLLLPRGHQLRPTICQGVGKPKANTVKAIYSYHPWKTIGIFSSVAAGVIQSPRHLIKEKRETATLQCYPIPEHDTVYWYQQGPGQGPQFLISFYQKMQREKGSIPDRFSAQQFSDYHSELNMSSLELGDSAVYLCASSLGTALQNYWLSVPKPSCLSWGCNREKEVGAATQL</sequence>
<dbReference type="InterPro" id="IPR013783">
    <property type="entry name" value="Ig-like_fold"/>
</dbReference>
<dbReference type="InterPro" id="IPR007110">
    <property type="entry name" value="Ig-like_dom"/>
</dbReference>
<evidence type="ECO:0000256" key="2">
    <source>
        <dbReference type="ARBA" id="ARBA00022475"/>
    </source>
</evidence>
<dbReference type="GO" id="GO:0007166">
    <property type="term" value="P:cell surface receptor signaling pathway"/>
    <property type="evidence" value="ECO:0007669"/>
    <property type="project" value="TreeGrafter"/>
</dbReference>
<keyword evidence="3" id="KW-0732">Signal</keyword>
<dbReference type="PANTHER" id="PTHR23268:SF75">
    <property type="entry name" value="T CELL RECEPTOR BETA VARIABLE 13"/>
    <property type="match status" value="1"/>
</dbReference>
<name>A0A7N9CK93_MACFA</name>
<dbReference type="SUPFAM" id="SSF48726">
    <property type="entry name" value="Immunoglobulin"/>
    <property type="match status" value="1"/>
</dbReference>
<dbReference type="AlphaFoldDB" id="A0A7N9CK93"/>
<keyword evidence="8" id="KW-1185">Reference proteome</keyword>
<reference evidence="7" key="2">
    <citation type="submission" date="2025-08" db="UniProtKB">
        <authorList>
            <consortium name="Ensembl"/>
        </authorList>
    </citation>
    <scope>IDENTIFICATION</scope>
</reference>
<dbReference type="InterPro" id="IPR050413">
    <property type="entry name" value="TCR_beta_variable"/>
</dbReference>
<evidence type="ECO:0000256" key="4">
    <source>
        <dbReference type="ARBA" id="ARBA00022859"/>
    </source>
</evidence>
<dbReference type="InterPro" id="IPR003599">
    <property type="entry name" value="Ig_sub"/>
</dbReference>
<reference evidence="7" key="3">
    <citation type="submission" date="2025-09" db="UniProtKB">
        <authorList>
            <consortium name="Ensembl"/>
        </authorList>
    </citation>
    <scope>IDENTIFICATION</scope>
</reference>
<evidence type="ECO:0000256" key="1">
    <source>
        <dbReference type="ARBA" id="ARBA00004236"/>
    </source>
</evidence>
<dbReference type="Ensembl" id="ENSMFAT00000095941.1">
    <property type="protein sequence ID" value="ENSMFAP00000051100.1"/>
    <property type="gene ID" value="ENSMFAG00000060031.1"/>
</dbReference>
<dbReference type="SMART" id="SM00409">
    <property type="entry name" value="IG"/>
    <property type="match status" value="1"/>
</dbReference>
<keyword evidence="2" id="KW-1003">Cell membrane</keyword>
<comment type="subcellular location">
    <subcellularLocation>
        <location evidence="1">Cell membrane</location>
    </subcellularLocation>
</comment>
<accession>A0A7N9CK93</accession>
<protein>
    <submittedName>
        <fullName evidence="7">T cell receptor beta variable 13</fullName>
    </submittedName>
</protein>
<proteinExistence type="predicted"/>
<feature type="domain" description="Ig-like" evidence="6">
    <location>
        <begin position="29"/>
        <end position="143"/>
    </location>
</feature>
<dbReference type="Proteomes" id="UP000233100">
    <property type="component" value="Chromosome 3"/>
</dbReference>
<reference evidence="7 8" key="1">
    <citation type="submission" date="2013-03" db="EMBL/GenBank/DDBJ databases">
        <authorList>
            <person name="Warren W."/>
            <person name="Wilson R.K."/>
        </authorList>
    </citation>
    <scope>NUCLEOTIDE SEQUENCE</scope>
</reference>
<dbReference type="InterPro" id="IPR013106">
    <property type="entry name" value="Ig_V-set"/>
</dbReference>
<dbReference type="SMART" id="SM00406">
    <property type="entry name" value="IGv"/>
    <property type="match status" value="1"/>
</dbReference>